<keyword evidence="5 7" id="KW-0408">Iron</keyword>
<keyword evidence="9" id="KW-0472">Membrane</keyword>
<evidence type="ECO:0000256" key="6">
    <source>
        <dbReference type="ARBA" id="ARBA00023033"/>
    </source>
</evidence>
<dbReference type="GO" id="GO:0005737">
    <property type="term" value="C:cytoplasm"/>
    <property type="evidence" value="ECO:0007669"/>
    <property type="project" value="TreeGrafter"/>
</dbReference>
<dbReference type="GO" id="GO:0008395">
    <property type="term" value="F:steroid hydroxylase activity"/>
    <property type="evidence" value="ECO:0007669"/>
    <property type="project" value="TreeGrafter"/>
</dbReference>
<keyword evidence="6 8" id="KW-0503">Monooxygenase</keyword>
<evidence type="ECO:0000256" key="3">
    <source>
        <dbReference type="ARBA" id="ARBA00022723"/>
    </source>
</evidence>
<evidence type="ECO:0000256" key="1">
    <source>
        <dbReference type="ARBA" id="ARBA00001971"/>
    </source>
</evidence>
<dbReference type="PANTHER" id="PTHR24300">
    <property type="entry name" value="CYTOCHROME P450 508A4-RELATED"/>
    <property type="match status" value="1"/>
</dbReference>
<dbReference type="InterPro" id="IPR036396">
    <property type="entry name" value="Cyt_P450_sf"/>
</dbReference>
<dbReference type="SUPFAM" id="SSF48264">
    <property type="entry name" value="Cytochrome P450"/>
    <property type="match status" value="1"/>
</dbReference>
<evidence type="ECO:0000256" key="8">
    <source>
        <dbReference type="RuleBase" id="RU000461"/>
    </source>
</evidence>
<proteinExistence type="evidence at transcript level"/>
<dbReference type="InterPro" id="IPR050182">
    <property type="entry name" value="Cytochrome_P450_fam2"/>
</dbReference>
<feature type="binding site" description="axial binding residue" evidence="7">
    <location>
        <position position="446"/>
    </location>
    <ligand>
        <name>heme</name>
        <dbReference type="ChEBI" id="CHEBI:30413"/>
    </ligand>
    <ligandPart>
        <name>Fe</name>
        <dbReference type="ChEBI" id="CHEBI:18248"/>
    </ligandPart>
</feature>
<dbReference type="PROSITE" id="PS00086">
    <property type="entry name" value="CYTOCHROME_P450"/>
    <property type="match status" value="1"/>
</dbReference>
<dbReference type="PANTHER" id="PTHR24300:SF403">
    <property type="entry name" value="CYTOCHROME P450 306A1"/>
    <property type="match status" value="1"/>
</dbReference>
<feature type="transmembrane region" description="Helical" evidence="9">
    <location>
        <begin position="12"/>
        <end position="31"/>
    </location>
</feature>
<dbReference type="GO" id="GO:0016712">
    <property type="term" value="F:oxidoreductase activity, acting on paired donors, with incorporation or reduction of molecular oxygen, reduced flavin or flavoprotein as one donor, and incorporation of one atom of oxygen"/>
    <property type="evidence" value="ECO:0007669"/>
    <property type="project" value="TreeGrafter"/>
</dbReference>
<accession>A0A1J1DVQ6</accession>
<keyword evidence="3 7" id="KW-0479">Metal-binding</keyword>
<dbReference type="InterPro" id="IPR001128">
    <property type="entry name" value="Cyt_P450"/>
</dbReference>
<name>A0A1J1DVQ6_9MYRI</name>
<evidence type="ECO:0000313" key="10">
    <source>
        <dbReference type="EMBL" id="BAV93946.1"/>
    </source>
</evidence>
<sequence length="500" mass="57089">MNNIFAMGVDSNITWLWCIFILLLSVAYWYLSRPKNLPPGTAGLPIVGYLPFIGKLPQETLAKLGKRYGNLFHLYLGSRLVIVLNDYSAIQDAFVRNAHIFSGRPLDSILKETSIKNLGVISNDGAYWKEHRRFILSNLKNYGFGKMSFEPLILDEIHQFLKELKKNAGKTFDIRHLLMNSTGNNVNMVTGKRFDYDDPAILQFNDAVRQGEIDLPLFSLATFFPWLSKLPGTDKILNRKQIRNYVESTLNAASKILHTVINEYEDGLKGNYIHAYLTERNSRLKVKENEDIFTEIGIKYIARDLLIAGTDTTASTLLFSLLYMTLNPEIQQKVQNEIDSVIGRERQPSYNDRFNMPYTEATILEIHRKVSLAPLSLPHRNVKEVMICGYVIPKHTTIIPNLWAVHHDPKIWGDPDTFRPERFIGPDGKLTKTEYVIPFSVGKRACVGEPLARMELFLYFVSLLQQFTFIPPDGKMPTLDFHPGLASRPKCRNVCAISRC</sequence>
<keyword evidence="4 8" id="KW-0560">Oxidoreductase</keyword>
<dbReference type="Gene3D" id="1.10.630.10">
    <property type="entry name" value="Cytochrome P450"/>
    <property type="match status" value="1"/>
</dbReference>
<dbReference type="EMBL" id="LC125396">
    <property type="protein sequence ID" value="BAV93946.1"/>
    <property type="molecule type" value="mRNA"/>
</dbReference>
<dbReference type="Pfam" id="PF00067">
    <property type="entry name" value="p450"/>
    <property type="match status" value="1"/>
</dbReference>
<protein>
    <submittedName>
        <fullName evidence="10">Cytochrome P450 3200C5</fullName>
    </submittedName>
</protein>
<evidence type="ECO:0000256" key="9">
    <source>
        <dbReference type="SAM" id="Phobius"/>
    </source>
</evidence>
<dbReference type="PRINTS" id="PR00385">
    <property type="entry name" value="P450"/>
</dbReference>
<dbReference type="GO" id="GO:0020037">
    <property type="term" value="F:heme binding"/>
    <property type="evidence" value="ECO:0007669"/>
    <property type="project" value="InterPro"/>
</dbReference>
<evidence type="ECO:0000256" key="4">
    <source>
        <dbReference type="ARBA" id="ARBA00023002"/>
    </source>
</evidence>
<evidence type="ECO:0000256" key="5">
    <source>
        <dbReference type="ARBA" id="ARBA00023004"/>
    </source>
</evidence>
<dbReference type="PRINTS" id="PR00463">
    <property type="entry name" value="EP450I"/>
</dbReference>
<dbReference type="InterPro" id="IPR017972">
    <property type="entry name" value="Cyt_P450_CS"/>
</dbReference>
<dbReference type="FunFam" id="1.10.630.10:FF:000036">
    <property type="entry name" value="CYtochrome P450 family"/>
    <property type="match status" value="1"/>
</dbReference>
<keyword evidence="9" id="KW-1133">Transmembrane helix</keyword>
<dbReference type="AlphaFoldDB" id="A0A1J1DVQ6"/>
<dbReference type="GO" id="GO:0006805">
    <property type="term" value="P:xenobiotic metabolic process"/>
    <property type="evidence" value="ECO:0007669"/>
    <property type="project" value="TreeGrafter"/>
</dbReference>
<organism evidence="10">
    <name type="scientific">Chamberlinius hualienensis</name>
    <dbReference type="NCBI Taxonomy" id="1551368"/>
    <lineage>
        <taxon>Eukaryota</taxon>
        <taxon>Metazoa</taxon>
        <taxon>Ecdysozoa</taxon>
        <taxon>Arthropoda</taxon>
        <taxon>Myriapoda</taxon>
        <taxon>Diplopoda</taxon>
        <taxon>Helminthomorpha</taxon>
        <taxon>Polydesmida</taxon>
        <taxon>Paradoxosomatidae</taxon>
        <taxon>Chamberlinius</taxon>
    </lineage>
</organism>
<comment type="similarity">
    <text evidence="2 8">Belongs to the cytochrome P450 family.</text>
</comment>
<comment type="cofactor">
    <cofactor evidence="1 7">
        <name>heme</name>
        <dbReference type="ChEBI" id="CHEBI:30413"/>
    </cofactor>
</comment>
<keyword evidence="7 8" id="KW-0349">Heme</keyword>
<dbReference type="GO" id="GO:0005506">
    <property type="term" value="F:iron ion binding"/>
    <property type="evidence" value="ECO:0007669"/>
    <property type="project" value="InterPro"/>
</dbReference>
<evidence type="ECO:0000256" key="7">
    <source>
        <dbReference type="PIRSR" id="PIRSR602401-1"/>
    </source>
</evidence>
<gene>
    <name evidence="10" type="primary">cyp3200c5</name>
</gene>
<reference evidence="10" key="1">
    <citation type="journal article" date="2017" name="FEBS Open Bio">
        <title>A novel cytochrome P450, CYP3201B1, is involved in (R)-mandelonitrile biosynthesis in a cyanogenic millipede.</title>
        <authorList>
            <person name="Yamaguchi T."/>
            <person name="Kuwahara Y."/>
            <person name="Asano Y."/>
        </authorList>
    </citation>
    <scope>NUCLEOTIDE SEQUENCE</scope>
</reference>
<dbReference type="InterPro" id="IPR002401">
    <property type="entry name" value="Cyt_P450_E_grp-I"/>
</dbReference>
<dbReference type="GO" id="GO:0006082">
    <property type="term" value="P:organic acid metabolic process"/>
    <property type="evidence" value="ECO:0007669"/>
    <property type="project" value="TreeGrafter"/>
</dbReference>
<keyword evidence="9" id="KW-0812">Transmembrane</keyword>
<evidence type="ECO:0000256" key="2">
    <source>
        <dbReference type="ARBA" id="ARBA00010617"/>
    </source>
</evidence>